<accession>A0A1Y1CEQ9</accession>
<dbReference type="CDD" id="cd06986">
    <property type="entry name" value="cupin_MmsR-like_N"/>
    <property type="match status" value="1"/>
</dbReference>
<dbReference type="InterPro" id="IPR009057">
    <property type="entry name" value="Homeodomain-like_sf"/>
</dbReference>
<dbReference type="InterPro" id="IPR003313">
    <property type="entry name" value="AraC-bd"/>
</dbReference>
<gene>
    <name evidence="5" type="ORF">ALGA_0456</name>
</gene>
<evidence type="ECO:0000313" key="6">
    <source>
        <dbReference type="Proteomes" id="UP000218267"/>
    </source>
</evidence>
<reference evidence="5 6" key="1">
    <citation type="journal article" date="2018" name="Mar. Genomics">
        <title>Complete genome sequence of Marinifilaceae bacterium strain SPP2, isolated from the Antarctic marine sediment.</title>
        <authorList>
            <person name="Watanabe M."/>
            <person name="Kojima H."/>
            <person name="Fukui M."/>
        </authorList>
    </citation>
    <scope>NUCLEOTIDE SEQUENCE [LARGE SCALE GENOMIC DNA]</scope>
    <source>
        <strain evidence="5 6">SPP2</strain>
    </source>
</reference>
<dbReference type="PANTHER" id="PTHR43280">
    <property type="entry name" value="ARAC-FAMILY TRANSCRIPTIONAL REGULATOR"/>
    <property type="match status" value="1"/>
</dbReference>
<keyword evidence="2" id="KW-0238">DNA-binding</keyword>
<evidence type="ECO:0000256" key="2">
    <source>
        <dbReference type="ARBA" id="ARBA00023125"/>
    </source>
</evidence>
<dbReference type="Proteomes" id="UP000218267">
    <property type="component" value="Chromosome"/>
</dbReference>
<dbReference type="InterPro" id="IPR037923">
    <property type="entry name" value="HTH-like"/>
</dbReference>
<dbReference type="PRINTS" id="PR00032">
    <property type="entry name" value="HTHARAC"/>
</dbReference>
<dbReference type="GO" id="GO:0043565">
    <property type="term" value="F:sequence-specific DNA binding"/>
    <property type="evidence" value="ECO:0007669"/>
    <property type="project" value="InterPro"/>
</dbReference>
<dbReference type="Pfam" id="PF02311">
    <property type="entry name" value="AraC_binding"/>
    <property type="match status" value="1"/>
</dbReference>
<dbReference type="SUPFAM" id="SSF51215">
    <property type="entry name" value="Regulatory protein AraC"/>
    <property type="match status" value="1"/>
</dbReference>
<proteinExistence type="predicted"/>
<dbReference type="PANTHER" id="PTHR43280:SF30">
    <property type="entry name" value="MMSAB OPERON REGULATORY PROTEIN"/>
    <property type="match status" value="1"/>
</dbReference>
<keyword evidence="1" id="KW-0805">Transcription regulation</keyword>
<dbReference type="GO" id="GO:0003700">
    <property type="term" value="F:DNA-binding transcription factor activity"/>
    <property type="evidence" value="ECO:0007669"/>
    <property type="project" value="InterPro"/>
</dbReference>
<sequence>MKKKEGFTGQRTVIIPQFILNELRNDELGCQLYLSDIGFYPYAKSHQRSRNEGCKQNIFIYCTQGEGWLSIAGKITPIKANQYFIIPEGTPHDYGSNNNNPWSIYWLHYSGHLATHFDDPSGKVKIKNIPIVAMTNDRIQLFEEIIQNLEMGYSQENLYYANICLWHFLASFKYPSQFGQIRTKPEKDLIETSIIYMRENLSNKLNLETLASHSGLSPSHYSMLFRHKTKRPPMDYLIHLRIQKACQILDATKRRINDVGNHVGYEDPYYFSRIFKKVVGISPAQYRKEPKG</sequence>
<dbReference type="InterPro" id="IPR018062">
    <property type="entry name" value="HTH_AraC-typ_CS"/>
</dbReference>
<dbReference type="AlphaFoldDB" id="A0A1Y1CEQ9"/>
<dbReference type="InterPro" id="IPR020449">
    <property type="entry name" value="Tscrpt_reg_AraC-type_HTH"/>
</dbReference>
<dbReference type="Gene3D" id="1.10.10.60">
    <property type="entry name" value="Homeodomain-like"/>
    <property type="match status" value="2"/>
</dbReference>
<evidence type="ECO:0000256" key="1">
    <source>
        <dbReference type="ARBA" id="ARBA00023015"/>
    </source>
</evidence>
<reference evidence="6" key="2">
    <citation type="journal article" date="2020" name="Antonie Van Leeuwenhoek">
        <title>Labilibaculum antarcticum sp. nov., a novel facultative anaerobic, psychrotorelant bacterium isolated from marine sediment of Antarctica.</title>
        <authorList>
            <person name="Watanabe M."/>
            <person name="Kojima H."/>
            <person name="Fukui M."/>
        </authorList>
    </citation>
    <scope>NUCLEOTIDE SEQUENCE [LARGE SCALE GENOMIC DNA]</scope>
    <source>
        <strain evidence="6">SPP2</strain>
    </source>
</reference>
<dbReference type="RefSeq" id="WP_096427764.1">
    <property type="nucleotide sequence ID" value="NZ_AP018042.1"/>
</dbReference>
<dbReference type="SMART" id="SM00342">
    <property type="entry name" value="HTH_ARAC"/>
    <property type="match status" value="1"/>
</dbReference>
<keyword evidence="3" id="KW-0804">Transcription</keyword>
<dbReference type="InterPro" id="IPR018060">
    <property type="entry name" value="HTH_AraC"/>
</dbReference>
<dbReference type="PROSITE" id="PS00041">
    <property type="entry name" value="HTH_ARAC_FAMILY_1"/>
    <property type="match status" value="1"/>
</dbReference>
<evidence type="ECO:0000313" key="5">
    <source>
        <dbReference type="EMBL" id="BAX78849.1"/>
    </source>
</evidence>
<name>A0A1Y1CEQ9_9BACT</name>
<dbReference type="OrthoDB" id="9813413at2"/>
<keyword evidence="6" id="KW-1185">Reference proteome</keyword>
<dbReference type="EMBL" id="AP018042">
    <property type="protein sequence ID" value="BAX78849.1"/>
    <property type="molecule type" value="Genomic_DNA"/>
</dbReference>
<dbReference type="KEGG" id="mbas:ALGA_0456"/>
<dbReference type="PROSITE" id="PS01124">
    <property type="entry name" value="HTH_ARAC_FAMILY_2"/>
    <property type="match status" value="1"/>
</dbReference>
<dbReference type="Gene3D" id="2.60.120.280">
    <property type="entry name" value="Regulatory protein AraC"/>
    <property type="match status" value="1"/>
</dbReference>
<evidence type="ECO:0000256" key="3">
    <source>
        <dbReference type="ARBA" id="ARBA00023163"/>
    </source>
</evidence>
<organism evidence="5 6">
    <name type="scientific">Labilibaculum antarcticum</name>
    <dbReference type="NCBI Taxonomy" id="1717717"/>
    <lineage>
        <taxon>Bacteria</taxon>
        <taxon>Pseudomonadati</taxon>
        <taxon>Bacteroidota</taxon>
        <taxon>Bacteroidia</taxon>
        <taxon>Marinilabiliales</taxon>
        <taxon>Marinifilaceae</taxon>
        <taxon>Labilibaculum</taxon>
    </lineage>
</organism>
<dbReference type="Pfam" id="PF12833">
    <property type="entry name" value="HTH_18"/>
    <property type="match status" value="1"/>
</dbReference>
<evidence type="ECO:0000259" key="4">
    <source>
        <dbReference type="PROSITE" id="PS01124"/>
    </source>
</evidence>
<dbReference type="SUPFAM" id="SSF46689">
    <property type="entry name" value="Homeodomain-like"/>
    <property type="match status" value="2"/>
</dbReference>
<protein>
    <recommendedName>
        <fullName evidence="4">HTH araC/xylS-type domain-containing protein</fullName>
    </recommendedName>
</protein>
<feature type="domain" description="HTH araC/xylS-type" evidence="4">
    <location>
        <begin position="191"/>
        <end position="289"/>
    </location>
</feature>